<comment type="cofactor">
    <cofactor evidence="1">
        <name>heme c</name>
        <dbReference type="ChEBI" id="CHEBI:61717"/>
    </cofactor>
</comment>
<keyword evidence="9" id="KW-0249">Electron transport</keyword>
<evidence type="ECO:0000256" key="11">
    <source>
        <dbReference type="ARBA" id="ARBA00023004"/>
    </source>
</evidence>
<evidence type="ECO:0000256" key="10">
    <source>
        <dbReference type="ARBA" id="ARBA00022989"/>
    </source>
</evidence>
<dbReference type="PANTHER" id="PTHR34820">
    <property type="entry name" value="INNER MEMBRANE PROTEIN YEBZ"/>
    <property type="match status" value="1"/>
</dbReference>
<dbReference type="Pfam" id="PF13442">
    <property type="entry name" value="Cytochrome_CBB3"/>
    <property type="match status" value="1"/>
</dbReference>
<dbReference type="RefSeq" id="WP_057742693.1">
    <property type="nucleotide sequence ID" value="NZ_LJYG01000026.1"/>
</dbReference>
<evidence type="ECO:0000256" key="2">
    <source>
        <dbReference type="ARBA" id="ARBA00004651"/>
    </source>
</evidence>
<dbReference type="InterPro" id="IPR032694">
    <property type="entry name" value="CopC/D"/>
</dbReference>
<feature type="transmembrane region" description="Helical" evidence="14">
    <location>
        <begin position="146"/>
        <end position="167"/>
    </location>
</feature>
<organism evidence="16 17">
    <name type="scientific">Bradyrhizobium manausense</name>
    <dbReference type="NCBI Taxonomy" id="989370"/>
    <lineage>
        <taxon>Bacteria</taxon>
        <taxon>Pseudomonadati</taxon>
        <taxon>Pseudomonadota</taxon>
        <taxon>Alphaproteobacteria</taxon>
        <taxon>Hyphomicrobiales</taxon>
        <taxon>Nitrobacteraceae</taxon>
        <taxon>Bradyrhizobium</taxon>
    </lineage>
</organism>
<evidence type="ECO:0000256" key="7">
    <source>
        <dbReference type="ARBA" id="ARBA00022692"/>
    </source>
</evidence>
<evidence type="ECO:0000256" key="9">
    <source>
        <dbReference type="ARBA" id="ARBA00022982"/>
    </source>
</evidence>
<evidence type="ECO:0000256" key="12">
    <source>
        <dbReference type="ARBA" id="ARBA00023136"/>
    </source>
</evidence>
<keyword evidence="11 13" id="KW-0408">Iron</keyword>
<dbReference type="GO" id="GO:0005506">
    <property type="term" value="F:iron ion binding"/>
    <property type="evidence" value="ECO:0007669"/>
    <property type="project" value="InterPro"/>
</dbReference>
<evidence type="ECO:0000256" key="1">
    <source>
        <dbReference type="ARBA" id="ARBA00001926"/>
    </source>
</evidence>
<dbReference type="GO" id="GO:0006825">
    <property type="term" value="P:copper ion transport"/>
    <property type="evidence" value="ECO:0007669"/>
    <property type="project" value="InterPro"/>
</dbReference>
<keyword evidence="3" id="KW-0813">Transport</keyword>
<feature type="transmembrane region" description="Helical" evidence="14">
    <location>
        <begin position="220"/>
        <end position="243"/>
    </location>
</feature>
<feature type="transmembrane region" description="Helical" evidence="14">
    <location>
        <begin position="337"/>
        <end position="357"/>
    </location>
</feature>
<sequence length="644" mass="68276">METVLSLARGTAFASTAAFGGVCSGLALWRDGLESRTRSLFTTIASTAAFAGFALGVLFLTVRTVALLGKPPSAINFSDVLFIILGTRFGRAQLAALGCVLVGAASLRLLHKPGLAAIVSVLSLLMGLFSSHSAAGGTIADLVINIAHVVAAALWFGGLSALVVAMAHQSAARPEGPSRRLSGFSNIALPLMLLVVATGVTLAIENVGTWPGLVATEYGWLLMGKLACVGMALICAAFVRLKLLPVLKSEKSVPPLAMVLKTELAFACLVILLAGCLSQAIPSRHVEIIWPLSFRLDPAVAWRTIPGSRLLVIGGCVALSVGSMAAFVLGRAGMWRWATIVAAAGVGVGGAFALPALSVPAYPSTYATVPVPYDAEAIGQGYDVFRANCVACHGQRGRGDGPLANDLKPPPADLTAPHTTDHTMGDMYWWVSYGFPSSAMPGFADRLSDMDRWRVVEYVMALSLGYEARVLGPEIAAGQPWLHAIDFPTCSGVAPTENSKGESDGSAKLVSIFRDGARMQHLDQLMQHERDIARAGGVIVAVLPSPSEKIASAGVLRNVCVVFDLDHRIAAAWNLYRRTMINPGFHDDDLPPSIIEFLIDRFGFVRARWRSDETDGLASPSQLVEAMTQLRAEPEINKRGVHNH</sequence>
<dbReference type="PRINTS" id="PR00605">
    <property type="entry name" value="CYTCHROMECIC"/>
</dbReference>
<dbReference type="OrthoDB" id="5514238at2"/>
<dbReference type="Gene3D" id="1.10.760.10">
    <property type="entry name" value="Cytochrome c-like domain"/>
    <property type="match status" value="1"/>
</dbReference>
<reference evidence="16 17" key="1">
    <citation type="submission" date="2015-09" db="EMBL/GenBank/DDBJ databases">
        <title>Draft Genome Sequence of Bradyrhizobium manausense Strain BR 3351T, a Novel Symbiotic Nitrogen-Fixing Alphaproteobacterium Isolated from Brazilian Amazon Rain Forest.</title>
        <authorList>
            <person name="De Araujo J.L."/>
            <person name="Zilli J.E."/>
        </authorList>
    </citation>
    <scope>NUCLEOTIDE SEQUENCE [LARGE SCALE GENOMIC DNA]</scope>
    <source>
        <strain evidence="16 17">BR3351</strain>
    </source>
</reference>
<comment type="caution">
    <text evidence="16">The sequence shown here is derived from an EMBL/GenBank/DDBJ whole genome shotgun (WGS) entry which is preliminary data.</text>
</comment>
<keyword evidence="5 13" id="KW-0349">Heme</keyword>
<gene>
    <name evidence="16" type="ORF">AOQ71_05095</name>
</gene>
<proteinExistence type="predicted"/>
<feature type="domain" description="Cytochrome c" evidence="15">
    <location>
        <begin position="376"/>
        <end position="463"/>
    </location>
</feature>
<dbReference type="Proteomes" id="UP000051936">
    <property type="component" value="Unassembled WGS sequence"/>
</dbReference>
<dbReference type="PROSITE" id="PS51007">
    <property type="entry name" value="CYTC"/>
    <property type="match status" value="1"/>
</dbReference>
<dbReference type="GO" id="GO:0009055">
    <property type="term" value="F:electron transfer activity"/>
    <property type="evidence" value="ECO:0007669"/>
    <property type="project" value="InterPro"/>
</dbReference>
<evidence type="ECO:0000256" key="5">
    <source>
        <dbReference type="ARBA" id="ARBA00022617"/>
    </source>
</evidence>
<feature type="transmembrane region" description="Helical" evidence="14">
    <location>
        <begin position="187"/>
        <end position="208"/>
    </location>
</feature>
<keyword evidence="10 14" id="KW-1133">Transmembrane helix</keyword>
<dbReference type="SUPFAM" id="SSF46626">
    <property type="entry name" value="Cytochrome c"/>
    <property type="match status" value="1"/>
</dbReference>
<feature type="transmembrane region" description="Helical" evidence="14">
    <location>
        <begin position="12"/>
        <end position="29"/>
    </location>
</feature>
<keyword evidence="17" id="KW-1185">Reference proteome</keyword>
<evidence type="ECO:0000313" key="16">
    <source>
        <dbReference type="EMBL" id="KRQ16347.1"/>
    </source>
</evidence>
<accession>A0A0R3E2I2</accession>
<keyword evidence="7 14" id="KW-0812">Transmembrane</keyword>
<feature type="transmembrane region" description="Helical" evidence="14">
    <location>
        <begin position="264"/>
        <end position="281"/>
    </location>
</feature>
<dbReference type="InterPro" id="IPR009056">
    <property type="entry name" value="Cyt_c-like_dom"/>
</dbReference>
<dbReference type="GO" id="GO:0005886">
    <property type="term" value="C:plasma membrane"/>
    <property type="evidence" value="ECO:0007669"/>
    <property type="project" value="UniProtKB-SubCell"/>
</dbReference>
<evidence type="ECO:0000313" key="17">
    <source>
        <dbReference type="Proteomes" id="UP000051936"/>
    </source>
</evidence>
<evidence type="ECO:0000259" key="15">
    <source>
        <dbReference type="PROSITE" id="PS51007"/>
    </source>
</evidence>
<protein>
    <recommendedName>
        <fullName evidence="15">Cytochrome c domain-containing protein</fullName>
    </recommendedName>
</protein>
<dbReference type="AlphaFoldDB" id="A0A0R3E2I2"/>
<dbReference type="PANTHER" id="PTHR34820:SF4">
    <property type="entry name" value="INNER MEMBRANE PROTEIN YEBZ"/>
    <property type="match status" value="1"/>
</dbReference>
<dbReference type="InterPro" id="IPR008168">
    <property type="entry name" value="Cyt_C_IC"/>
</dbReference>
<dbReference type="InterPro" id="IPR008457">
    <property type="entry name" value="Cu-R_CopD_dom"/>
</dbReference>
<dbReference type="InterPro" id="IPR036909">
    <property type="entry name" value="Cyt_c-like_dom_sf"/>
</dbReference>
<keyword evidence="8 13" id="KW-0479">Metal-binding</keyword>
<evidence type="ECO:0000256" key="3">
    <source>
        <dbReference type="ARBA" id="ARBA00022448"/>
    </source>
</evidence>
<comment type="subcellular location">
    <subcellularLocation>
        <location evidence="2">Cell membrane</location>
        <topology evidence="2">Multi-pass membrane protein</topology>
    </subcellularLocation>
</comment>
<dbReference type="GO" id="GO:0020037">
    <property type="term" value="F:heme binding"/>
    <property type="evidence" value="ECO:0007669"/>
    <property type="project" value="InterPro"/>
</dbReference>
<name>A0A0R3E2I2_9BRAD</name>
<evidence type="ECO:0000256" key="4">
    <source>
        <dbReference type="ARBA" id="ARBA00022475"/>
    </source>
</evidence>
<keyword evidence="4" id="KW-1003">Cell membrane</keyword>
<evidence type="ECO:0000256" key="14">
    <source>
        <dbReference type="SAM" id="Phobius"/>
    </source>
</evidence>
<evidence type="ECO:0000256" key="6">
    <source>
        <dbReference type="ARBA" id="ARBA00022660"/>
    </source>
</evidence>
<feature type="transmembrane region" description="Helical" evidence="14">
    <location>
        <begin position="41"/>
        <end position="60"/>
    </location>
</feature>
<keyword evidence="12 14" id="KW-0472">Membrane</keyword>
<feature type="transmembrane region" description="Helical" evidence="14">
    <location>
        <begin position="114"/>
        <end position="134"/>
    </location>
</feature>
<dbReference type="Pfam" id="PF05425">
    <property type="entry name" value="CopD"/>
    <property type="match status" value="1"/>
</dbReference>
<dbReference type="STRING" id="989370.AOQ71_05095"/>
<evidence type="ECO:0000256" key="13">
    <source>
        <dbReference type="PROSITE-ProRule" id="PRU00433"/>
    </source>
</evidence>
<feature type="transmembrane region" description="Helical" evidence="14">
    <location>
        <begin position="310"/>
        <end position="330"/>
    </location>
</feature>
<keyword evidence="6" id="KW-0679">Respiratory chain</keyword>
<dbReference type="EMBL" id="LJYG01000026">
    <property type="protein sequence ID" value="KRQ16347.1"/>
    <property type="molecule type" value="Genomic_DNA"/>
</dbReference>
<evidence type="ECO:0000256" key="8">
    <source>
        <dbReference type="ARBA" id="ARBA00022723"/>
    </source>
</evidence>